<reference evidence="9" key="1">
    <citation type="submission" date="2022-09" db="EMBL/GenBank/DDBJ databases">
        <authorList>
            <person name="Li D."/>
            <person name="Cheng J."/>
            <person name="Li Y."/>
        </authorList>
    </citation>
    <scope>NUCLEOTIDE SEQUENCE</scope>
    <source>
        <strain evidence="9">DL</strain>
    </source>
</reference>
<evidence type="ECO:0000256" key="4">
    <source>
        <dbReference type="ARBA" id="ARBA00022692"/>
    </source>
</evidence>
<evidence type="ECO:0000256" key="1">
    <source>
        <dbReference type="ARBA" id="ARBA00004651"/>
    </source>
</evidence>
<protein>
    <submittedName>
        <fullName evidence="9">ABC transporter permease subunit</fullName>
    </submittedName>
</protein>
<feature type="transmembrane region" description="Helical" evidence="7">
    <location>
        <begin position="12"/>
        <end position="31"/>
    </location>
</feature>
<keyword evidence="6 7" id="KW-0472">Membrane</keyword>
<evidence type="ECO:0000256" key="7">
    <source>
        <dbReference type="RuleBase" id="RU363032"/>
    </source>
</evidence>
<evidence type="ECO:0000256" key="2">
    <source>
        <dbReference type="ARBA" id="ARBA00022448"/>
    </source>
</evidence>
<keyword evidence="2 7" id="KW-0813">Transport</keyword>
<dbReference type="PANTHER" id="PTHR30151">
    <property type="entry name" value="ALKANE SULFONATE ABC TRANSPORTER-RELATED, MEMBRANE SUBUNIT"/>
    <property type="match status" value="1"/>
</dbReference>
<dbReference type="PROSITE" id="PS50928">
    <property type="entry name" value="ABC_TM1"/>
    <property type="match status" value="1"/>
</dbReference>
<keyword evidence="4 7" id="KW-0812">Transmembrane</keyword>
<dbReference type="PANTHER" id="PTHR30151:SF41">
    <property type="entry name" value="ABC TRANSPORTER PERMEASE PROTEIN"/>
    <property type="match status" value="1"/>
</dbReference>
<evidence type="ECO:0000313" key="10">
    <source>
        <dbReference type="Proteomes" id="UP001063368"/>
    </source>
</evidence>
<dbReference type="EMBL" id="CP106856">
    <property type="protein sequence ID" value="UYB34801.1"/>
    <property type="molecule type" value="Genomic_DNA"/>
</dbReference>
<feature type="transmembrane region" description="Helical" evidence="7">
    <location>
        <begin position="265"/>
        <end position="286"/>
    </location>
</feature>
<keyword evidence="3" id="KW-1003">Cell membrane</keyword>
<proteinExistence type="inferred from homology"/>
<dbReference type="InterPro" id="IPR000515">
    <property type="entry name" value="MetI-like"/>
</dbReference>
<evidence type="ECO:0000256" key="6">
    <source>
        <dbReference type="ARBA" id="ARBA00023136"/>
    </source>
</evidence>
<keyword evidence="10" id="KW-1185">Reference proteome</keyword>
<sequence length="296" mass="31334">MKTEARRRRRPSAVAWGIGGVLLPVLLWEAYKAVGPASGVSVGGVPLLPRTTDLAMPHVWAMLERLLAPESSASGAGPMWLAVLQAAGFTLGIAGAGWLLGVAVGLGLAMLMQRFRSANSAMLPWIILSQTVPLIAIAPLVRRWGSQLEFGPFIWENWMSVAVISAYLAFFPVAIGALRGFGAPEKAHEDLMRTYALGWWQTFLRLRLPASVPYLLPALRLAAANAVIGAVVAEVSIGLRGGIGRMIVEFAAAAGGDPGKPWAPIFGAVLLGLAAVGFVALIGALLRRYRRGEQAA</sequence>
<feature type="domain" description="ABC transmembrane type-1" evidence="8">
    <location>
        <begin position="87"/>
        <end position="283"/>
    </location>
</feature>
<comment type="subcellular location">
    <subcellularLocation>
        <location evidence="1 7">Cell membrane</location>
        <topology evidence="1 7">Multi-pass membrane protein</topology>
    </subcellularLocation>
</comment>
<organism evidence="9 10">
    <name type="scientific">Arthrobacter koreensis</name>
    <dbReference type="NCBI Taxonomy" id="199136"/>
    <lineage>
        <taxon>Bacteria</taxon>
        <taxon>Bacillati</taxon>
        <taxon>Actinomycetota</taxon>
        <taxon>Actinomycetes</taxon>
        <taxon>Micrococcales</taxon>
        <taxon>Micrococcaceae</taxon>
        <taxon>Arthrobacter</taxon>
    </lineage>
</organism>
<feature type="transmembrane region" description="Helical" evidence="7">
    <location>
        <begin position="161"/>
        <end position="182"/>
    </location>
</feature>
<evidence type="ECO:0000313" key="9">
    <source>
        <dbReference type="EMBL" id="UYB34801.1"/>
    </source>
</evidence>
<name>A0ABY6FNM2_9MICC</name>
<dbReference type="Pfam" id="PF00528">
    <property type="entry name" value="BPD_transp_1"/>
    <property type="match status" value="1"/>
</dbReference>
<evidence type="ECO:0000256" key="5">
    <source>
        <dbReference type="ARBA" id="ARBA00022989"/>
    </source>
</evidence>
<keyword evidence="5 7" id="KW-1133">Transmembrane helix</keyword>
<feature type="transmembrane region" description="Helical" evidence="7">
    <location>
        <begin position="123"/>
        <end position="141"/>
    </location>
</feature>
<dbReference type="RefSeq" id="WP_263126913.1">
    <property type="nucleotide sequence ID" value="NZ_CP106856.1"/>
</dbReference>
<feature type="transmembrane region" description="Helical" evidence="7">
    <location>
        <begin position="214"/>
        <end position="233"/>
    </location>
</feature>
<evidence type="ECO:0000256" key="3">
    <source>
        <dbReference type="ARBA" id="ARBA00022475"/>
    </source>
</evidence>
<comment type="similarity">
    <text evidence="7">Belongs to the binding-protein-dependent transport system permease family.</text>
</comment>
<evidence type="ECO:0000259" key="8">
    <source>
        <dbReference type="PROSITE" id="PS50928"/>
    </source>
</evidence>
<dbReference type="SUPFAM" id="SSF161098">
    <property type="entry name" value="MetI-like"/>
    <property type="match status" value="1"/>
</dbReference>
<dbReference type="CDD" id="cd06261">
    <property type="entry name" value="TM_PBP2"/>
    <property type="match status" value="1"/>
</dbReference>
<dbReference type="Proteomes" id="UP001063368">
    <property type="component" value="Chromosome"/>
</dbReference>
<accession>A0ABY6FNM2</accession>
<gene>
    <name evidence="9" type="ORF">N9A08_09020</name>
</gene>
<dbReference type="Gene3D" id="1.10.3720.10">
    <property type="entry name" value="MetI-like"/>
    <property type="match status" value="1"/>
</dbReference>
<dbReference type="InterPro" id="IPR035906">
    <property type="entry name" value="MetI-like_sf"/>
</dbReference>
<feature type="transmembrane region" description="Helical" evidence="7">
    <location>
        <begin position="79"/>
        <end position="111"/>
    </location>
</feature>